<comment type="caution">
    <text evidence="13">The sequence shown here is derived from an EMBL/GenBank/DDBJ whole genome shotgun (WGS) entry which is preliminary data.</text>
</comment>
<keyword evidence="9" id="KW-0119">Carbohydrate metabolism</keyword>
<dbReference type="EC" id="5.1.3.2" evidence="5"/>
<evidence type="ECO:0000256" key="6">
    <source>
        <dbReference type="ARBA" id="ARBA00018569"/>
    </source>
</evidence>
<dbReference type="GO" id="GO:0003978">
    <property type="term" value="F:UDP-glucose 4-epimerase activity"/>
    <property type="evidence" value="ECO:0007669"/>
    <property type="project" value="UniProtKB-EC"/>
</dbReference>
<dbReference type="InterPro" id="IPR001509">
    <property type="entry name" value="Epimerase_deHydtase"/>
</dbReference>
<protein>
    <recommendedName>
        <fullName evidence="6">UDP-glucose 4-epimerase</fullName>
        <ecNumber evidence="5">5.1.3.2</ecNumber>
    </recommendedName>
    <alternativeName>
        <fullName evidence="11">Galactowaldenase</fullName>
    </alternativeName>
    <alternativeName>
        <fullName evidence="10">UDP-galactose 4-epimerase</fullName>
    </alternativeName>
</protein>
<comment type="catalytic activity">
    <reaction evidence="1">
        <text>UDP-alpha-D-glucose = UDP-alpha-D-galactose</text>
        <dbReference type="Rhea" id="RHEA:22168"/>
        <dbReference type="ChEBI" id="CHEBI:58885"/>
        <dbReference type="ChEBI" id="CHEBI:66914"/>
        <dbReference type="EC" id="5.1.3.2"/>
    </reaction>
</comment>
<dbReference type="Proteomes" id="UP001484097">
    <property type="component" value="Unassembled WGS sequence"/>
</dbReference>
<evidence type="ECO:0000256" key="4">
    <source>
        <dbReference type="ARBA" id="ARBA00007637"/>
    </source>
</evidence>
<comment type="cofactor">
    <cofactor evidence="2">
        <name>NAD(+)</name>
        <dbReference type="ChEBI" id="CHEBI:57540"/>
    </cofactor>
</comment>
<dbReference type="PANTHER" id="PTHR43725:SF53">
    <property type="entry name" value="UDP-ARABINOSE 4-EPIMERASE 1"/>
    <property type="match status" value="1"/>
</dbReference>
<evidence type="ECO:0000256" key="1">
    <source>
        <dbReference type="ARBA" id="ARBA00000083"/>
    </source>
</evidence>
<dbReference type="InterPro" id="IPR036291">
    <property type="entry name" value="NAD(P)-bd_dom_sf"/>
</dbReference>
<organism evidence="13 14">
    <name type="scientific">Citricoccus nitrophenolicus</name>
    <dbReference type="NCBI Taxonomy" id="863575"/>
    <lineage>
        <taxon>Bacteria</taxon>
        <taxon>Bacillati</taxon>
        <taxon>Actinomycetota</taxon>
        <taxon>Actinomycetes</taxon>
        <taxon>Micrococcales</taxon>
        <taxon>Micrococcaceae</taxon>
        <taxon>Citricoccus</taxon>
    </lineage>
</organism>
<evidence type="ECO:0000256" key="3">
    <source>
        <dbReference type="ARBA" id="ARBA00004947"/>
    </source>
</evidence>
<accession>A0ABV0IL83</accession>
<dbReference type="SUPFAM" id="SSF51735">
    <property type="entry name" value="NAD(P)-binding Rossmann-fold domains"/>
    <property type="match status" value="1"/>
</dbReference>
<evidence type="ECO:0000313" key="13">
    <source>
        <dbReference type="EMBL" id="MEO9248379.1"/>
    </source>
</evidence>
<keyword evidence="7" id="KW-0520">NAD</keyword>
<proteinExistence type="inferred from homology"/>
<dbReference type="PANTHER" id="PTHR43725">
    <property type="entry name" value="UDP-GLUCOSE 4-EPIMERASE"/>
    <property type="match status" value="1"/>
</dbReference>
<comment type="similarity">
    <text evidence="4">Belongs to the NAD(P)-dependent epimerase/dehydratase family.</text>
</comment>
<evidence type="ECO:0000313" key="14">
    <source>
        <dbReference type="Proteomes" id="UP001484097"/>
    </source>
</evidence>
<dbReference type="Gene3D" id="3.40.50.720">
    <property type="entry name" value="NAD(P)-binding Rossmann-like Domain"/>
    <property type="match status" value="1"/>
</dbReference>
<dbReference type="NCBIfam" id="TIGR01179">
    <property type="entry name" value="galE"/>
    <property type="match status" value="1"/>
</dbReference>
<evidence type="ECO:0000256" key="7">
    <source>
        <dbReference type="ARBA" id="ARBA00023027"/>
    </source>
</evidence>
<name>A0ABV0IL83_9MICC</name>
<evidence type="ECO:0000256" key="8">
    <source>
        <dbReference type="ARBA" id="ARBA00023235"/>
    </source>
</evidence>
<evidence type="ECO:0000256" key="5">
    <source>
        <dbReference type="ARBA" id="ARBA00013189"/>
    </source>
</evidence>
<sequence length="324" mass="34312">MTWMVTGGAGYIGAHVVEAFRAVGLETVVVDNLSSGHRGFVPDDIPLVEADLNDRAALEGAFARYPVAGVVHIAGYKYAGESVRRPLRTYRDNVTGMVSLLEAMEGAGVRNLVFSSSAATFGTPEAELVTEASATVPESPYGESKLIGEWLLADQGRAVGLRHTSLRYFNVVGSGTDRIADTSPHNLFPLVFEALVAGRTPQINGGDYPTPDGTCVRDYVHVADLAAAHVAAARRLAAGESVEPVYNLGSGAGTSVREIMDAMAAVTGIDFTPEVRDRRPGDPARIVADGSLAARDLGWTMRHSVRDMVASAWSARQAGDRAKS</sequence>
<evidence type="ECO:0000256" key="9">
    <source>
        <dbReference type="ARBA" id="ARBA00023277"/>
    </source>
</evidence>
<evidence type="ECO:0000259" key="12">
    <source>
        <dbReference type="Pfam" id="PF01370"/>
    </source>
</evidence>
<evidence type="ECO:0000256" key="2">
    <source>
        <dbReference type="ARBA" id="ARBA00001911"/>
    </source>
</evidence>
<feature type="domain" description="NAD-dependent epimerase/dehydratase" evidence="12">
    <location>
        <begin position="4"/>
        <end position="249"/>
    </location>
</feature>
<dbReference type="Gene3D" id="3.90.25.10">
    <property type="entry name" value="UDP-galactose 4-epimerase, domain 1"/>
    <property type="match status" value="1"/>
</dbReference>
<evidence type="ECO:0000256" key="10">
    <source>
        <dbReference type="ARBA" id="ARBA00031367"/>
    </source>
</evidence>
<gene>
    <name evidence="13" type="primary">galE</name>
    <name evidence="13" type="ORF">ABDK96_11865</name>
</gene>
<comment type="pathway">
    <text evidence="3">Carbohydrate metabolism; galactose metabolism.</text>
</comment>
<keyword evidence="14" id="KW-1185">Reference proteome</keyword>
<dbReference type="InterPro" id="IPR005886">
    <property type="entry name" value="UDP_G4E"/>
</dbReference>
<reference evidence="13 14" key="1">
    <citation type="submission" date="2024-05" db="EMBL/GenBank/DDBJ databases">
        <authorList>
            <person name="Yi C."/>
        </authorList>
    </citation>
    <scope>NUCLEOTIDE SEQUENCE [LARGE SCALE GENOMIC DNA]</scope>
    <source>
        <strain evidence="13 14">XS13</strain>
    </source>
</reference>
<dbReference type="EMBL" id="JBDXMX010000005">
    <property type="protein sequence ID" value="MEO9248379.1"/>
    <property type="molecule type" value="Genomic_DNA"/>
</dbReference>
<evidence type="ECO:0000256" key="11">
    <source>
        <dbReference type="ARBA" id="ARBA00033067"/>
    </source>
</evidence>
<dbReference type="Pfam" id="PF01370">
    <property type="entry name" value="Epimerase"/>
    <property type="match status" value="1"/>
</dbReference>
<keyword evidence="8 13" id="KW-0413">Isomerase</keyword>
<dbReference type="RefSeq" id="WP_347920999.1">
    <property type="nucleotide sequence ID" value="NZ_JBDXMX010000005.1"/>
</dbReference>